<dbReference type="InterPro" id="IPR051609">
    <property type="entry name" value="NmrA/Isoflavone_reductase-like"/>
</dbReference>
<dbReference type="AlphaFoldDB" id="A0A2U9K747"/>
<dbReference type="PANTHER" id="PTHR47706">
    <property type="entry name" value="NMRA-LIKE FAMILY PROTEIN"/>
    <property type="match status" value="1"/>
</dbReference>
<dbReference type="InterPro" id="IPR045312">
    <property type="entry name" value="PCBER-like"/>
</dbReference>
<dbReference type="EMBL" id="MH388779">
    <property type="protein sequence ID" value="AWS21679.1"/>
    <property type="molecule type" value="Genomic_DNA"/>
</dbReference>
<dbReference type="Gene3D" id="3.40.50.720">
    <property type="entry name" value="NAD(P)-binding Rossmann-like Domain"/>
    <property type="match status" value="1"/>
</dbReference>
<dbReference type="SUPFAM" id="SSF51735">
    <property type="entry name" value="NAD(P)-binding Rossmann-fold domains"/>
    <property type="match status" value="1"/>
</dbReference>
<dbReference type="OMA" id="INTITWP"/>
<reference evidence="4" key="2">
    <citation type="submission" date="2018-05" db="EMBL/GenBank/DDBJ databases">
        <authorList>
            <person name="Lanie J.A."/>
            <person name="Ng W.-L."/>
            <person name="Kazmierczak K.M."/>
            <person name="Andrzejewski T.M."/>
            <person name="Davidsen T.M."/>
            <person name="Wayne K.J."/>
            <person name="Tettelin H."/>
            <person name="Glass J.I."/>
            <person name="Rusch D."/>
            <person name="Podicherti R."/>
            <person name="Tsui H.-C.T."/>
            <person name="Winkler M.E."/>
        </authorList>
    </citation>
    <scope>NUCLEOTIDE SEQUENCE</scope>
</reference>
<gene>
    <name evidence="4" type="primary">duxG</name>
</gene>
<evidence type="ECO:0000256" key="1">
    <source>
        <dbReference type="ARBA" id="ARBA00022857"/>
    </source>
</evidence>
<sequence length="325" mass="36163">MIANNRIKNVAVVGAGGNVGSYMANALLKTGEHTVTAITRHNSQSNLPEGVLSKEIDYEKLETIVDALRGQDALVITLSGYSPIQETEEKLVRAAAEAGVPWILPNEWSPDTAHEGMVNDLFLFKPKVATRKLIEELGKSSYIALSTGFWYEYSLAMPRNYGFDFANRTVKFYNKGEDKICTSTWPQVGRAVTAILSLPIQPEEPNTEAYLEKLKNRVVYVNSFNISQKDMLVSALRVTGTKEEDWTITKEPATQVYTMGLEQLKEGKREAFANVLYSRIFFPDGAGNFEDTKGTLNTMLGLPKEDLDEATKVAIERQKTQGGRH</sequence>
<keyword evidence="1" id="KW-0521">NADP</keyword>
<dbReference type="VEuPathDB" id="FungiDB:TSTA_083290"/>
<dbReference type="Pfam" id="PF05368">
    <property type="entry name" value="NmrA"/>
    <property type="match status" value="1"/>
</dbReference>
<reference evidence="4" key="1">
    <citation type="journal article" date="2018" name="J. Am. Chem. Soc.">
        <title>Biosynthesis of Heptacyclic Duclauxins Requires Extensive Redox Modifications of the Phenalenone Aromatic Polyketide.</title>
        <authorList>
            <person name="Gao S.S."/>
            <person name="Zhang T."/>
            <person name="Garcia-Borras M."/>
            <person name="Hung Y.S."/>
            <person name="Billingsley J.M."/>
            <person name="Houk K.N."/>
            <person name="Hu Y."/>
            <person name="Tang Y."/>
        </authorList>
    </citation>
    <scope>NUCLEOTIDE SEQUENCE</scope>
</reference>
<feature type="domain" description="NmrA-like" evidence="3">
    <location>
        <begin position="8"/>
        <end position="144"/>
    </location>
</feature>
<dbReference type="InterPro" id="IPR008030">
    <property type="entry name" value="NmrA-like"/>
</dbReference>
<accession>A0A2U9K747</accession>
<keyword evidence="2" id="KW-0560">Oxidoreductase</keyword>
<evidence type="ECO:0000259" key="3">
    <source>
        <dbReference type="Pfam" id="PF05368"/>
    </source>
</evidence>
<protein>
    <submittedName>
        <fullName evidence="4">Isoflavone reductase</fullName>
    </submittedName>
</protein>
<dbReference type="InterPro" id="IPR036291">
    <property type="entry name" value="NAD(P)-bd_dom_sf"/>
</dbReference>
<dbReference type="PANTHER" id="PTHR47706:SF7">
    <property type="entry name" value="CIPA-LIKE, PUTATIVE (AFU_ORTHOLOGUE AFUA_1G01630)-RELATED"/>
    <property type="match status" value="1"/>
</dbReference>
<evidence type="ECO:0000256" key="2">
    <source>
        <dbReference type="ARBA" id="ARBA00023002"/>
    </source>
</evidence>
<name>A0A2U9K747_9EURO</name>
<evidence type="ECO:0000313" key="4">
    <source>
        <dbReference type="EMBL" id="AWS21679.1"/>
    </source>
</evidence>
<dbReference type="Gene3D" id="3.90.25.10">
    <property type="entry name" value="UDP-galactose 4-epimerase, domain 1"/>
    <property type="match status" value="1"/>
</dbReference>
<dbReference type="GO" id="GO:0016491">
    <property type="term" value="F:oxidoreductase activity"/>
    <property type="evidence" value="ECO:0007669"/>
    <property type="project" value="UniProtKB-KW"/>
</dbReference>
<proteinExistence type="predicted"/>
<organism evidence="4">
    <name type="scientific">Talaromyces stipitatus</name>
    <dbReference type="NCBI Taxonomy" id="28564"/>
    <lineage>
        <taxon>Eukaryota</taxon>
        <taxon>Fungi</taxon>
        <taxon>Dikarya</taxon>
        <taxon>Ascomycota</taxon>
        <taxon>Pezizomycotina</taxon>
        <taxon>Eurotiomycetes</taxon>
        <taxon>Eurotiomycetidae</taxon>
        <taxon>Eurotiales</taxon>
        <taxon>Trichocomaceae</taxon>
        <taxon>Talaromyces</taxon>
        <taxon>Talaromyces sect. Talaromyces</taxon>
    </lineage>
</organism>
<dbReference type="CDD" id="cd05259">
    <property type="entry name" value="PCBER_SDR_a"/>
    <property type="match status" value="1"/>
</dbReference>